<dbReference type="PANTHER" id="PTHR14085">
    <property type="entry name" value="WD-REPEAT PROTEIN BING4"/>
    <property type="match status" value="1"/>
</dbReference>
<protein>
    <submittedName>
        <fullName evidence="5">Uncharacterized protein</fullName>
    </submittedName>
</protein>
<dbReference type="InterPro" id="IPR036322">
    <property type="entry name" value="WD40_repeat_dom_sf"/>
</dbReference>
<evidence type="ECO:0000313" key="5">
    <source>
        <dbReference type="EMBL" id="GMI30970.1"/>
    </source>
</evidence>
<keyword evidence="6" id="KW-1185">Reference proteome</keyword>
<dbReference type="InterPro" id="IPR001680">
    <property type="entry name" value="WD40_rpt"/>
</dbReference>
<dbReference type="PROSITE" id="PS50082">
    <property type="entry name" value="WD_REPEATS_2"/>
    <property type="match status" value="1"/>
</dbReference>
<feature type="repeat" description="WD" evidence="3">
    <location>
        <begin position="296"/>
        <end position="331"/>
    </location>
</feature>
<dbReference type="Pfam" id="PF00400">
    <property type="entry name" value="WD40"/>
    <property type="match status" value="1"/>
</dbReference>
<name>A0ABQ6MRZ7_9STRA</name>
<dbReference type="PROSITE" id="PS00678">
    <property type="entry name" value="WD_REPEATS_1"/>
    <property type="match status" value="1"/>
</dbReference>
<evidence type="ECO:0000256" key="2">
    <source>
        <dbReference type="ARBA" id="ARBA00022737"/>
    </source>
</evidence>
<evidence type="ECO:0000256" key="4">
    <source>
        <dbReference type="SAM" id="MobiDB-lite"/>
    </source>
</evidence>
<dbReference type="Gene3D" id="2.130.10.10">
    <property type="entry name" value="YVTN repeat-like/Quinoprotein amine dehydrogenase"/>
    <property type="match status" value="2"/>
</dbReference>
<feature type="region of interest" description="Disordered" evidence="4">
    <location>
        <begin position="31"/>
        <end position="62"/>
    </location>
</feature>
<dbReference type="SUPFAM" id="SSF50978">
    <property type="entry name" value="WD40 repeat-like"/>
    <property type="match status" value="1"/>
</dbReference>
<accession>A0ABQ6MRZ7</accession>
<dbReference type="InterPro" id="IPR015943">
    <property type="entry name" value="WD40/YVTN_repeat-like_dom_sf"/>
</dbReference>
<organism evidence="5 6">
    <name type="scientific">Tetraparma gracilis</name>
    <dbReference type="NCBI Taxonomy" id="2962635"/>
    <lineage>
        <taxon>Eukaryota</taxon>
        <taxon>Sar</taxon>
        <taxon>Stramenopiles</taxon>
        <taxon>Ochrophyta</taxon>
        <taxon>Bolidophyceae</taxon>
        <taxon>Parmales</taxon>
        <taxon>Triparmaceae</taxon>
        <taxon>Tetraparma</taxon>
    </lineage>
</organism>
<comment type="caution">
    <text evidence="5">The sequence shown here is derived from an EMBL/GenBank/DDBJ whole genome shotgun (WGS) entry which is preliminary data.</text>
</comment>
<reference evidence="5 6" key="1">
    <citation type="journal article" date="2023" name="Commun. Biol.">
        <title>Genome analysis of Parmales, the sister group of diatoms, reveals the evolutionary specialization of diatoms from phago-mixotrophs to photoautotrophs.</title>
        <authorList>
            <person name="Ban H."/>
            <person name="Sato S."/>
            <person name="Yoshikawa S."/>
            <person name="Yamada K."/>
            <person name="Nakamura Y."/>
            <person name="Ichinomiya M."/>
            <person name="Sato N."/>
            <person name="Blanc-Mathieu R."/>
            <person name="Endo H."/>
            <person name="Kuwata A."/>
            <person name="Ogata H."/>
        </authorList>
    </citation>
    <scope>NUCLEOTIDE SEQUENCE [LARGE SCALE GENOMIC DNA]</scope>
</reference>
<keyword evidence="1 3" id="KW-0853">WD repeat</keyword>
<evidence type="ECO:0000256" key="3">
    <source>
        <dbReference type="PROSITE-ProRule" id="PRU00221"/>
    </source>
</evidence>
<dbReference type="SMART" id="SM00320">
    <property type="entry name" value="WD40"/>
    <property type="match status" value="3"/>
</dbReference>
<sequence length="331" mass="35810">MSSSFAKGSPASYTKKASDVLLTAPGAAKYLGRNADRQSLGGSRLKGRPGSGPGSGPGSFKDKKTRALLDRHEHKAAEAAEMAARAEVLSTTQPGYLEPEGELERTYKVTQRQLKGELDEQTCRQIYELSLADAAPYAASYSREGRSLLLAGRRGHVAVLDALTRGLKMEVQLTVPPNSIKDCTFLHNPTMFALAEKSAVYIYDDKGAEIHQLKDHNDPLQIQFLPHHWLLASVGRAGYLKYTDTSTGSKVAEIRTKLGPCGVMRQNPYNATLHLGHGSGAVTIYSPSVSTPLVKMLCHRGPITSLAVDAAGYTMVTGGADRQVKVWDIRM</sequence>
<dbReference type="InterPro" id="IPR019775">
    <property type="entry name" value="WD40_repeat_CS"/>
</dbReference>
<gene>
    <name evidence="5" type="ORF">TeGR_g14901</name>
</gene>
<dbReference type="PROSITE" id="PS50294">
    <property type="entry name" value="WD_REPEATS_REGION"/>
    <property type="match status" value="1"/>
</dbReference>
<dbReference type="EMBL" id="BRYB01004438">
    <property type="protein sequence ID" value="GMI30970.1"/>
    <property type="molecule type" value="Genomic_DNA"/>
</dbReference>
<dbReference type="PANTHER" id="PTHR14085:SF3">
    <property type="entry name" value="WD REPEAT-CONTAINING PROTEIN 46"/>
    <property type="match status" value="1"/>
</dbReference>
<keyword evidence="2" id="KW-0677">Repeat</keyword>
<evidence type="ECO:0000313" key="6">
    <source>
        <dbReference type="Proteomes" id="UP001165060"/>
    </source>
</evidence>
<proteinExistence type="predicted"/>
<evidence type="ECO:0000256" key="1">
    <source>
        <dbReference type="ARBA" id="ARBA00022574"/>
    </source>
</evidence>
<dbReference type="InterPro" id="IPR040315">
    <property type="entry name" value="WDR46/Utp7"/>
</dbReference>
<dbReference type="Proteomes" id="UP001165060">
    <property type="component" value="Unassembled WGS sequence"/>
</dbReference>